<name>A0A9P5PE89_9AGAR</name>
<dbReference type="EMBL" id="JADNRY010000132">
    <property type="protein sequence ID" value="KAF9064064.1"/>
    <property type="molecule type" value="Genomic_DNA"/>
</dbReference>
<proteinExistence type="predicted"/>
<dbReference type="Gene3D" id="2.60.120.260">
    <property type="entry name" value="Galactose-binding domain-like"/>
    <property type="match status" value="1"/>
</dbReference>
<dbReference type="OrthoDB" id="2576082at2759"/>
<reference evidence="1" key="1">
    <citation type="submission" date="2020-11" db="EMBL/GenBank/DDBJ databases">
        <authorList>
            <consortium name="DOE Joint Genome Institute"/>
            <person name="Ahrendt S."/>
            <person name="Riley R."/>
            <person name="Andreopoulos W."/>
            <person name="Labutti K."/>
            <person name="Pangilinan J."/>
            <person name="Ruiz-Duenas F.J."/>
            <person name="Barrasa J.M."/>
            <person name="Sanchez-Garcia M."/>
            <person name="Camarero S."/>
            <person name="Miyauchi S."/>
            <person name="Serrano A."/>
            <person name="Linde D."/>
            <person name="Babiker R."/>
            <person name="Drula E."/>
            <person name="Ayuso-Fernandez I."/>
            <person name="Pacheco R."/>
            <person name="Padilla G."/>
            <person name="Ferreira P."/>
            <person name="Barriuso J."/>
            <person name="Kellner H."/>
            <person name="Castanera R."/>
            <person name="Alfaro M."/>
            <person name="Ramirez L."/>
            <person name="Pisabarro A.G."/>
            <person name="Kuo A."/>
            <person name="Tritt A."/>
            <person name="Lipzen A."/>
            <person name="He G."/>
            <person name="Yan M."/>
            <person name="Ng V."/>
            <person name="Cullen D."/>
            <person name="Martin F."/>
            <person name="Rosso M.-N."/>
            <person name="Henrissat B."/>
            <person name="Hibbett D."/>
            <person name="Martinez A.T."/>
            <person name="Grigoriev I.V."/>
        </authorList>
    </citation>
    <scope>NUCLEOTIDE SEQUENCE</scope>
    <source>
        <strain evidence="1">AH 40177</strain>
    </source>
</reference>
<dbReference type="AlphaFoldDB" id="A0A9P5PE89"/>
<evidence type="ECO:0000313" key="2">
    <source>
        <dbReference type="Proteomes" id="UP000772434"/>
    </source>
</evidence>
<accession>A0A9P5PE89</accession>
<organism evidence="1 2">
    <name type="scientific">Rhodocollybia butyracea</name>
    <dbReference type="NCBI Taxonomy" id="206335"/>
    <lineage>
        <taxon>Eukaryota</taxon>
        <taxon>Fungi</taxon>
        <taxon>Dikarya</taxon>
        <taxon>Basidiomycota</taxon>
        <taxon>Agaricomycotina</taxon>
        <taxon>Agaricomycetes</taxon>
        <taxon>Agaricomycetidae</taxon>
        <taxon>Agaricales</taxon>
        <taxon>Marasmiineae</taxon>
        <taxon>Omphalotaceae</taxon>
        <taxon>Rhodocollybia</taxon>
    </lineage>
</organism>
<protein>
    <submittedName>
        <fullName evidence="1">Uncharacterized protein</fullName>
    </submittedName>
</protein>
<dbReference type="Proteomes" id="UP000772434">
    <property type="component" value="Unassembled WGS sequence"/>
</dbReference>
<keyword evidence="2" id="KW-1185">Reference proteome</keyword>
<sequence>MLLNTTVDDSSPLISYEPSGGWIGFGRGAINQTGVEYHEGTFTGTWNPNASATFQFNGSSVSVIGGKRNDYGNFTVTLDGENTTLCNANSPNIEAPSRLYHMEMTQGWHTLVITKVGTNLTGMDIDSVSSHFSH</sequence>
<evidence type="ECO:0000313" key="1">
    <source>
        <dbReference type="EMBL" id="KAF9064064.1"/>
    </source>
</evidence>
<gene>
    <name evidence="1" type="ORF">BDP27DRAFT_201934</name>
</gene>
<comment type="caution">
    <text evidence="1">The sequence shown here is derived from an EMBL/GenBank/DDBJ whole genome shotgun (WGS) entry which is preliminary data.</text>
</comment>